<keyword evidence="1" id="KW-0812">Transmembrane</keyword>
<feature type="transmembrane region" description="Helical" evidence="1">
    <location>
        <begin position="7"/>
        <end position="25"/>
    </location>
</feature>
<dbReference type="Proteomes" id="UP001565200">
    <property type="component" value="Unassembled WGS sequence"/>
</dbReference>
<dbReference type="EMBL" id="JBCLPP010000014">
    <property type="protein sequence ID" value="MEY8245281.1"/>
    <property type="molecule type" value="Genomic_DNA"/>
</dbReference>
<keyword evidence="1" id="KW-0472">Membrane</keyword>
<feature type="transmembrane region" description="Helical" evidence="1">
    <location>
        <begin position="31"/>
        <end position="51"/>
    </location>
</feature>
<evidence type="ECO:0000256" key="1">
    <source>
        <dbReference type="SAM" id="Phobius"/>
    </source>
</evidence>
<dbReference type="RefSeq" id="WP_369863369.1">
    <property type="nucleotide sequence ID" value="NZ_JBCLPP010000014.1"/>
</dbReference>
<gene>
    <name evidence="2" type="ORF">AAK873_06570</name>
</gene>
<protein>
    <submittedName>
        <fullName evidence="2">Uncharacterized protein</fullName>
    </submittedName>
</protein>
<keyword evidence="3" id="KW-1185">Reference proteome</keyword>
<evidence type="ECO:0000313" key="2">
    <source>
        <dbReference type="EMBL" id="MEY8245281.1"/>
    </source>
</evidence>
<evidence type="ECO:0000313" key="3">
    <source>
        <dbReference type="Proteomes" id="UP001565200"/>
    </source>
</evidence>
<keyword evidence="1" id="KW-1133">Transmembrane helix</keyword>
<accession>A0ABV4CWV9</accession>
<reference evidence="2 3" key="1">
    <citation type="submission" date="2024-03" db="EMBL/GenBank/DDBJ databases">
        <title>Mouse gut bacterial collection (mGBC) of GemPharmatech.</title>
        <authorList>
            <person name="He Y."/>
            <person name="Dong L."/>
            <person name="Wu D."/>
            <person name="Gao X."/>
            <person name="Lin Z."/>
        </authorList>
    </citation>
    <scope>NUCLEOTIDE SEQUENCE [LARGE SCALE GENOMIC DNA]</scope>
    <source>
        <strain evidence="2 3">54-13</strain>
    </source>
</reference>
<sequence>MEQIGKFITSTVVMFLFMFSLIFCFDSPDILTNILIVSADVLFWSDLLWLINRKGGK</sequence>
<organism evidence="2 3">
    <name type="scientific">Heminiphilus faecis</name>
    <dbReference type="NCBI Taxonomy" id="2601703"/>
    <lineage>
        <taxon>Bacteria</taxon>
        <taxon>Pseudomonadati</taxon>
        <taxon>Bacteroidota</taxon>
        <taxon>Bacteroidia</taxon>
        <taxon>Bacteroidales</taxon>
        <taxon>Muribaculaceae</taxon>
        <taxon>Heminiphilus</taxon>
    </lineage>
</organism>
<name>A0ABV4CWV9_9BACT</name>
<proteinExistence type="predicted"/>
<comment type="caution">
    <text evidence="2">The sequence shown here is derived from an EMBL/GenBank/DDBJ whole genome shotgun (WGS) entry which is preliminary data.</text>
</comment>